<evidence type="ECO:0000313" key="3">
    <source>
        <dbReference type="Proteomes" id="UP000050525"/>
    </source>
</evidence>
<keyword evidence="3" id="KW-1185">Reference proteome</keyword>
<accession>A0A151MNI9</accession>
<comment type="caution">
    <text evidence="2">The sequence shown here is derived from an EMBL/GenBank/DDBJ whole genome shotgun (WGS) entry which is preliminary data.</text>
</comment>
<name>A0A151MNI9_ALLMI</name>
<protein>
    <submittedName>
        <fullName evidence="2">Uncharacterized protein</fullName>
    </submittedName>
</protein>
<dbReference type="Proteomes" id="UP000050525">
    <property type="component" value="Unassembled WGS sequence"/>
</dbReference>
<evidence type="ECO:0000313" key="2">
    <source>
        <dbReference type="EMBL" id="KYO26107.1"/>
    </source>
</evidence>
<feature type="region of interest" description="Disordered" evidence="1">
    <location>
        <begin position="32"/>
        <end position="56"/>
    </location>
</feature>
<reference evidence="2 3" key="1">
    <citation type="journal article" date="2012" name="Genome Biol.">
        <title>Sequencing three crocodilian genomes to illuminate the evolution of archosaurs and amniotes.</title>
        <authorList>
            <person name="St John J.A."/>
            <person name="Braun E.L."/>
            <person name="Isberg S.R."/>
            <person name="Miles L.G."/>
            <person name="Chong A.Y."/>
            <person name="Gongora J."/>
            <person name="Dalzell P."/>
            <person name="Moran C."/>
            <person name="Bed'hom B."/>
            <person name="Abzhanov A."/>
            <person name="Burgess S.C."/>
            <person name="Cooksey A.M."/>
            <person name="Castoe T.A."/>
            <person name="Crawford N.G."/>
            <person name="Densmore L.D."/>
            <person name="Drew J.C."/>
            <person name="Edwards S.V."/>
            <person name="Faircloth B.C."/>
            <person name="Fujita M.K."/>
            <person name="Greenwold M.J."/>
            <person name="Hoffmann F.G."/>
            <person name="Howard J.M."/>
            <person name="Iguchi T."/>
            <person name="Janes D.E."/>
            <person name="Khan S.Y."/>
            <person name="Kohno S."/>
            <person name="de Koning A.J."/>
            <person name="Lance S.L."/>
            <person name="McCarthy F.M."/>
            <person name="McCormack J.E."/>
            <person name="Merchant M.E."/>
            <person name="Peterson D.G."/>
            <person name="Pollock D.D."/>
            <person name="Pourmand N."/>
            <person name="Raney B.J."/>
            <person name="Roessler K.A."/>
            <person name="Sanford J.R."/>
            <person name="Sawyer R.H."/>
            <person name="Schmidt C.J."/>
            <person name="Triplett E.W."/>
            <person name="Tuberville T.D."/>
            <person name="Venegas-Anaya M."/>
            <person name="Howard J.T."/>
            <person name="Jarvis E.D."/>
            <person name="Guillette L.J.Jr."/>
            <person name="Glenn T.C."/>
            <person name="Green R.E."/>
            <person name="Ray D.A."/>
        </authorList>
    </citation>
    <scope>NUCLEOTIDE SEQUENCE [LARGE SCALE GENOMIC DNA]</scope>
    <source>
        <strain evidence="2">KSC_2009_1</strain>
    </source>
</reference>
<dbReference type="AlphaFoldDB" id="A0A151MNI9"/>
<sequence>MLQILKLVVLQIQNHQRYPLQKRATPLEITKEASTLATRQPRRRKKLQHCIKKQERSSPEPLLWHDFSTSSLRWNLLKRCQKIRFKNDDMRTSYHKIHEEINL</sequence>
<organism evidence="2 3">
    <name type="scientific">Alligator mississippiensis</name>
    <name type="common">American alligator</name>
    <dbReference type="NCBI Taxonomy" id="8496"/>
    <lineage>
        <taxon>Eukaryota</taxon>
        <taxon>Metazoa</taxon>
        <taxon>Chordata</taxon>
        <taxon>Craniata</taxon>
        <taxon>Vertebrata</taxon>
        <taxon>Euteleostomi</taxon>
        <taxon>Archelosauria</taxon>
        <taxon>Archosauria</taxon>
        <taxon>Crocodylia</taxon>
        <taxon>Alligatoridae</taxon>
        <taxon>Alligatorinae</taxon>
        <taxon>Alligator</taxon>
    </lineage>
</organism>
<proteinExistence type="predicted"/>
<evidence type="ECO:0000256" key="1">
    <source>
        <dbReference type="SAM" id="MobiDB-lite"/>
    </source>
</evidence>
<gene>
    <name evidence="2" type="ORF">Y1Q_0003859</name>
</gene>
<feature type="compositionally biased region" description="Basic residues" evidence="1">
    <location>
        <begin position="40"/>
        <end position="51"/>
    </location>
</feature>
<dbReference type="EMBL" id="AKHW03005657">
    <property type="protein sequence ID" value="KYO26107.1"/>
    <property type="molecule type" value="Genomic_DNA"/>
</dbReference>